<gene>
    <name evidence="6" type="primary">pylC</name>
    <name evidence="6" type="ORF">EQM06_09280</name>
</gene>
<keyword evidence="1 6" id="KW-0436">Ligase</keyword>
<dbReference type="OrthoDB" id="5415832at2"/>
<evidence type="ECO:0000313" key="6">
    <source>
        <dbReference type="EMBL" id="QAT43390.1"/>
    </source>
</evidence>
<dbReference type="AlphaFoldDB" id="A0A410PWY4"/>
<dbReference type="InterPro" id="IPR023890">
    <property type="entry name" value="Pyrrolys_PylC"/>
</dbReference>
<dbReference type="NCBIfam" id="TIGR03909">
    <property type="entry name" value="pyrrolys_PylC"/>
    <property type="match status" value="1"/>
</dbReference>
<reference evidence="6 7" key="1">
    <citation type="submission" date="2019-01" db="EMBL/GenBank/DDBJ databases">
        <title>Draft genomes of a novel of Aminipila strains.</title>
        <authorList>
            <person name="Ma S."/>
        </authorList>
    </citation>
    <scope>NUCLEOTIDE SEQUENCE [LARGE SCALE GENOMIC DNA]</scope>
    <source>
        <strain evidence="7">JN-39</strain>
    </source>
</reference>
<dbReference type="InterPro" id="IPR016185">
    <property type="entry name" value="PreATP-grasp_dom_sf"/>
</dbReference>
<evidence type="ECO:0000256" key="4">
    <source>
        <dbReference type="PROSITE-ProRule" id="PRU00409"/>
    </source>
</evidence>
<dbReference type="InterPro" id="IPR011761">
    <property type="entry name" value="ATP-grasp"/>
</dbReference>
<dbReference type="GO" id="GO:0005524">
    <property type="term" value="F:ATP binding"/>
    <property type="evidence" value="ECO:0007669"/>
    <property type="project" value="UniProtKB-UniRule"/>
</dbReference>
<name>A0A410PWY4_9FIRM</name>
<keyword evidence="7" id="KW-1185">Reference proteome</keyword>
<dbReference type="Proteomes" id="UP000287601">
    <property type="component" value="Chromosome"/>
</dbReference>
<evidence type="ECO:0000256" key="3">
    <source>
        <dbReference type="ARBA" id="ARBA00022840"/>
    </source>
</evidence>
<dbReference type="GO" id="GO:0046872">
    <property type="term" value="F:metal ion binding"/>
    <property type="evidence" value="ECO:0007669"/>
    <property type="project" value="InterPro"/>
</dbReference>
<dbReference type="GO" id="GO:0016874">
    <property type="term" value="F:ligase activity"/>
    <property type="evidence" value="ECO:0007669"/>
    <property type="project" value="UniProtKB-KW"/>
</dbReference>
<dbReference type="Pfam" id="PF02655">
    <property type="entry name" value="ATP-grasp_3"/>
    <property type="match status" value="1"/>
</dbReference>
<dbReference type="GO" id="GO:0071524">
    <property type="term" value="P:pyrrolysine biosynthetic process"/>
    <property type="evidence" value="ECO:0007669"/>
    <property type="project" value="InterPro"/>
</dbReference>
<dbReference type="InterPro" id="IPR003806">
    <property type="entry name" value="ATP-grasp_PylC-type"/>
</dbReference>
<keyword evidence="3 4" id="KW-0067">ATP-binding</keyword>
<dbReference type="PANTHER" id="PTHR43055:SF1">
    <property type="entry name" value="FORMATE-DEPENDENT PHOSPHORIBOSYLGLYCINAMIDE FORMYLTRANSFERASE"/>
    <property type="match status" value="1"/>
</dbReference>
<evidence type="ECO:0000313" key="7">
    <source>
        <dbReference type="Proteomes" id="UP000287601"/>
    </source>
</evidence>
<dbReference type="KEGG" id="amij:EQM06_09280"/>
<organism evidence="6 7">
    <name type="scientific">Aminipila luticellarii</name>
    <dbReference type="NCBI Taxonomy" id="2507160"/>
    <lineage>
        <taxon>Bacteria</taxon>
        <taxon>Bacillati</taxon>
        <taxon>Bacillota</taxon>
        <taxon>Clostridia</taxon>
        <taxon>Peptostreptococcales</taxon>
        <taxon>Anaerovoracaceae</taxon>
        <taxon>Aminipila</taxon>
    </lineage>
</organism>
<accession>A0A410PWY4</accession>
<protein>
    <submittedName>
        <fullName evidence="6">3-methylornithine--L-lysine ligase PylC</fullName>
    </submittedName>
</protein>
<evidence type="ECO:0000256" key="2">
    <source>
        <dbReference type="ARBA" id="ARBA00022741"/>
    </source>
</evidence>
<dbReference type="EMBL" id="CP035281">
    <property type="protein sequence ID" value="QAT43390.1"/>
    <property type="molecule type" value="Genomic_DNA"/>
</dbReference>
<feature type="domain" description="ATP-grasp" evidence="5">
    <location>
        <begin position="80"/>
        <end position="281"/>
    </location>
</feature>
<dbReference type="SUPFAM" id="SSF52440">
    <property type="entry name" value="PreATP-grasp domain"/>
    <property type="match status" value="1"/>
</dbReference>
<evidence type="ECO:0000256" key="1">
    <source>
        <dbReference type="ARBA" id="ARBA00022598"/>
    </source>
</evidence>
<sequence>MKIAIIGGKLQGTEAVYLAKLAGIQSILIDRNSSAPASGICDRFVCGDIVQKEQKVIDAMKEADFVLPANENDLVLKAVREICEEENLKLAFDFNAYEITSSKIKSDKLFHRNHIPAPLYYPQGKAPYIIKPSGESGSVGVLLAETEQQAEAFLRNRADRENWIAEEYLEGPSYSIEVIGNEKEYRTYTVTQIHMDSVYDCCKVTAPCPELTEVQKEEFSRLGITLAKLIHLNGIMDVEVILHEGQLKVLEIDARIPSQTPVAVYYSSGVNLLSELADMVLYGSFCREKRDDGRYCAYEHYKLEQGEILQEGEHMMSSAEPLHLMEGAFGSDVILSDYAEGCSQFKGIFVNSASDPEQLEEKRASVAARLKQLP</sequence>
<dbReference type="RefSeq" id="WP_128746153.1">
    <property type="nucleotide sequence ID" value="NZ_CP035281.1"/>
</dbReference>
<dbReference type="SUPFAM" id="SSF56059">
    <property type="entry name" value="Glutathione synthetase ATP-binding domain-like"/>
    <property type="match status" value="1"/>
</dbReference>
<dbReference type="PANTHER" id="PTHR43055">
    <property type="entry name" value="FORMATE-DEPENDENT PHOSPHORIBOSYLGLYCINAMIDE FORMYLTRANSFERASE"/>
    <property type="match status" value="1"/>
</dbReference>
<evidence type="ECO:0000259" key="5">
    <source>
        <dbReference type="PROSITE" id="PS50975"/>
    </source>
</evidence>
<dbReference type="GO" id="GO:0005829">
    <property type="term" value="C:cytosol"/>
    <property type="evidence" value="ECO:0007669"/>
    <property type="project" value="TreeGrafter"/>
</dbReference>
<dbReference type="Gene3D" id="3.30.470.20">
    <property type="entry name" value="ATP-grasp fold, B domain"/>
    <property type="match status" value="1"/>
</dbReference>
<keyword evidence="2 4" id="KW-0547">Nucleotide-binding</keyword>
<dbReference type="Gene3D" id="3.40.50.720">
    <property type="entry name" value="NAD(P)-binding Rossmann-like Domain"/>
    <property type="match status" value="1"/>
</dbReference>
<proteinExistence type="predicted"/>
<dbReference type="PROSITE" id="PS50975">
    <property type="entry name" value="ATP_GRASP"/>
    <property type="match status" value="1"/>
</dbReference>